<dbReference type="EMBL" id="MEVL01000005">
    <property type="protein sequence ID" value="OGC62711.1"/>
    <property type="molecule type" value="Genomic_DNA"/>
</dbReference>
<dbReference type="GO" id="GO:0016491">
    <property type="term" value="F:oxidoreductase activity"/>
    <property type="evidence" value="ECO:0007669"/>
    <property type="project" value="UniProtKB-KW"/>
</dbReference>
<evidence type="ECO:0000313" key="4">
    <source>
        <dbReference type="Proteomes" id="UP000176967"/>
    </source>
</evidence>
<dbReference type="Proteomes" id="UP000176967">
    <property type="component" value="Unassembled WGS sequence"/>
</dbReference>
<dbReference type="AlphaFoldDB" id="A0A1F4VZX1"/>
<accession>A0A1F4VZX1</accession>
<protein>
    <recommendedName>
        <fullName evidence="2">NADH:ubiquinone oxidoreductase-like 20kDa subunit domain-containing protein</fullName>
    </recommendedName>
</protein>
<feature type="domain" description="NADH:ubiquinone oxidoreductase-like 20kDa subunit" evidence="2">
    <location>
        <begin position="40"/>
        <end position="156"/>
    </location>
</feature>
<name>A0A1F4VZX1_UNCKA</name>
<dbReference type="Pfam" id="PF01058">
    <property type="entry name" value="Oxidored_q6"/>
    <property type="match status" value="1"/>
</dbReference>
<dbReference type="InterPro" id="IPR051349">
    <property type="entry name" value="Hydrogenase_assoc-protein"/>
</dbReference>
<dbReference type="Gene3D" id="3.40.50.700">
    <property type="entry name" value="NADH:ubiquinone oxidoreductase-like, 20kDa subunit"/>
    <property type="match status" value="1"/>
</dbReference>
<reference evidence="3 4" key="1">
    <citation type="journal article" date="2016" name="Nat. Commun.">
        <title>Thousands of microbial genomes shed light on interconnected biogeochemical processes in an aquifer system.</title>
        <authorList>
            <person name="Anantharaman K."/>
            <person name="Brown C.T."/>
            <person name="Hug L.A."/>
            <person name="Sharon I."/>
            <person name="Castelle C.J."/>
            <person name="Probst A.J."/>
            <person name="Thomas B.C."/>
            <person name="Singh A."/>
            <person name="Wilkins M.J."/>
            <person name="Karaoz U."/>
            <person name="Brodie E.L."/>
            <person name="Williams K.H."/>
            <person name="Hubbard S.S."/>
            <person name="Banfield J.F."/>
        </authorList>
    </citation>
    <scope>NUCLEOTIDE SEQUENCE [LARGE SCALE GENOMIC DNA]</scope>
</reference>
<comment type="caution">
    <text evidence="3">The sequence shown here is derived from an EMBL/GenBank/DDBJ whole genome shotgun (WGS) entry which is preliminary data.</text>
</comment>
<dbReference type="PANTHER" id="PTHR42845">
    <property type="entry name" value="COENZYME F420-REDUCING HYDROGENASE, GAMMA SUBUNIT"/>
    <property type="match status" value="1"/>
</dbReference>
<evidence type="ECO:0000256" key="1">
    <source>
        <dbReference type="ARBA" id="ARBA00023002"/>
    </source>
</evidence>
<dbReference type="InterPro" id="IPR037024">
    <property type="entry name" value="NiFe_Hase_small_N_sf"/>
</dbReference>
<sequence length="166" mass="18782">MVEQTPQKKIRVGWFSFSCCEDNTVIMTEVLNDHWQEWKKLLDFRHARVLKSVNTLDEMDIAFVEGAIASDKQVQELKEIRRLAKKLVAVGACAVMGMPSAQRNYFNEHQQKQIEFLLARFSALPKVLKVADVVPVDVEISGCPMDPNDFVNKVNALVAEFQGGKS</sequence>
<gene>
    <name evidence="3" type="ORF">A2890_00435</name>
</gene>
<proteinExistence type="predicted"/>
<evidence type="ECO:0000313" key="3">
    <source>
        <dbReference type="EMBL" id="OGC62711.1"/>
    </source>
</evidence>
<evidence type="ECO:0000259" key="2">
    <source>
        <dbReference type="Pfam" id="PF01058"/>
    </source>
</evidence>
<dbReference type="InterPro" id="IPR006137">
    <property type="entry name" value="NADH_UbQ_OxRdtase-like_20kDa"/>
</dbReference>
<dbReference type="STRING" id="1802628.A2890_00435"/>
<keyword evidence="1" id="KW-0560">Oxidoreductase</keyword>
<dbReference type="SUPFAM" id="SSF56770">
    <property type="entry name" value="HydA/Nqo6-like"/>
    <property type="match status" value="1"/>
</dbReference>
<dbReference type="GO" id="GO:0051536">
    <property type="term" value="F:iron-sulfur cluster binding"/>
    <property type="evidence" value="ECO:0007669"/>
    <property type="project" value="InterPro"/>
</dbReference>
<dbReference type="PANTHER" id="PTHR42845:SF1">
    <property type="entry name" value="HYDROGENASE SMALL SUBUNIT"/>
    <property type="match status" value="1"/>
</dbReference>
<organism evidence="3 4">
    <name type="scientific">candidate division WWE3 bacterium RIFCSPLOWO2_01_FULL_53_14</name>
    <dbReference type="NCBI Taxonomy" id="1802628"/>
    <lineage>
        <taxon>Bacteria</taxon>
        <taxon>Katanobacteria</taxon>
    </lineage>
</organism>